<evidence type="ECO:0000256" key="3">
    <source>
        <dbReference type="SAM" id="Phobius"/>
    </source>
</evidence>
<dbReference type="EMBL" id="QXFV01000975">
    <property type="protein sequence ID" value="KAE9019272.1"/>
    <property type="molecule type" value="Genomic_DNA"/>
</dbReference>
<evidence type="ECO:0000256" key="1">
    <source>
        <dbReference type="ARBA" id="ARBA00001968"/>
    </source>
</evidence>
<dbReference type="PANTHER" id="PTHR48471">
    <property type="entry name" value="DDE TNP4 DOMAIN-CONTAINING PROTEIN"/>
    <property type="match status" value="1"/>
</dbReference>
<sequence length="377" mass="42359">MADENSDMMLVLTSAIEKQGRGVSEVGREVFHILINESWRIAMRSRHYLTAQCLDTPCDLAWMVLYKYGTDINFLNSTSMTRPAFHQLLRRFARFYYLPRAQLRGRPPKLRYHHQVLGLLLCFYVGSMELGSLCMLFGAPPSTLLRTLRRAEDALSRTLSNYAPARPSPARQTELAKLVEAREPLLKHTFGFIDWKNFKVQQPSNADLQNAMYNGWLHSVLVTGTICFAADGCIVWCRNNCPGSWNDSDTTLGFRAKLQGPVYCPNTRMNVVSDSSFPCLTAMARRILTPLKDGDLERLWSSLKSSARTIHNAITSVRPAAEWGMGSVQKVYSRARNGYPKFGYGYPICLTGGPGDPAVEEQHLSQELLPSIIVVIG</sequence>
<feature type="transmembrane region" description="Helical" evidence="3">
    <location>
        <begin position="116"/>
        <end position="139"/>
    </location>
</feature>
<gene>
    <name evidence="5" type="ORF">PR001_g13922</name>
    <name evidence="6" type="ORF">PR003_g11991</name>
</gene>
<keyword evidence="3" id="KW-0472">Membrane</keyword>
<dbReference type="AlphaFoldDB" id="A0A6A3LIR8"/>
<evidence type="ECO:0000313" key="8">
    <source>
        <dbReference type="Proteomes" id="UP000434957"/>
    </source>
</evidence>
<proteinExistence type="predicted"/>
<evidence type="ECO:0000259" key="4">
    <source>
        <dbReference type="Pfam" id="PF13359"/>
    </source>
</evidence>
<evidence type="ECO:0000256" key="2">
    <source>
        <dbReference type="ARBA" id="ARBA00022723"/>
    </source>
</evidence>
<dbReference type="PANTHER" id="PTHR48471:SF1">
    <property type="entry name" value="DDE TNP4 DOMAIN-CONTAINING PROTEIN"/>
    <property type="match status" value="1"/>
</dbReference>
<organism evidence="5 7">
    <name type="scientific">Phytophthora rubi</name>
    <dbReference type="NCBI Taxonomy" id="129364"/>
    <lineage>
        <taxon>Eukaryota</taxon>
        <taxon>Sar</taxon>
        <taxon>Stramenopiles</taxon>
        <taxon>Oomycota</taxon>
        <taxon>Peronosporomycetes</taxon>
        <taxon>Peronosporales</taxon>
        <taxon>Peronosporaceae</taxon>
        <taxon>Phytophthora</taxon>
    </lineage>
</organism>
<dbReference type="Proteomes" id="UP000429607">
    <property type="component" value="Unassembled WGS sequence"/>
</dbReference>
<comment type="cofactor">
    <cofactor evidence="1">
        <name>a divalent metal cation</name>
        <dbReference type="ChEBI" id="CHEBI:60240"/>
    </cofactor>
</comment>
<dbReference type="Pfam" id="PF13359">
    <property type="entry name" value="DDE_Tnp_4"/>
    <property type="match status" value="1"/>
</dbReference>
<keyword evidence="2" id="KW-0479">Metal-binding</keyword>
<dbReference type="EMBL" id="QXFT01000705">
    <property type="protein sequence ID" value="KAE9337475.1"/>
    <property type="molecule type" value="Genomic_DNA"/>
</dbReference>
<evidence type="ECO:0000313" key="6">
    <source>
        <dbReference type="EMBL" id="KAE9337475.1"/>
    </source>
</evidence>
<evidence type="ECO:0000313" key="7">
    <source>
        <dbReference type="Proteomes" id="UP000429607"/>
    </source>
</evidence>
<accession>A0A6A3LIR8</accession>
<reference evidence="5 7" key="1">
    <citation type="submission" date="2018-09" db="EMBL/GenBank/DDBJ databases">
        <title>Genomic investigation of the strawberry pathogen Phytophthora fragariae indicates pathogenicity is determined by transcriptional variation in three key races.</title>
        <authorList>
            <person name="Adams T.M."/>
            <person name="Armitage A.D."/>
            <person name="Sobczyk M.K."/>
            <person name="Bates H.J."/>
            <person name="Dunwell J.M."/>
            <person name="Nellist C.F."/>
            <person name="Harrison R.J."/>
        </authorList>
    </citation>
    <scope>NUCLEOTIDE SEQUENCE [LARGE SCALE GENOMIC DNA]</scope>
    <source>
        <strain evidence="5 7">SCRP249</strain>
        <strain evidence="6 8">SCRP333</strain>
    </source>
</reference>
<evidence type="ECO:0000313" key="5">
    <source>
        <dbReference type="EMBL" id="KAE9019272.1"/>
    </source>
</evidence>
<dbReference type="GO" id="GO:0046872">
    <property type="term" value="F:metal ion binding"/>
    <property type="evidence" value="ECO:0007669"/>
    <property type="project" value="UniProtKB-KW"/>
</dbReference>
<protein>
    <recommendedName>
        <fullName evidence="4">DDE Tnp4 domain-containing protein</fullName>
    </recommendedName>
</protein>
<dbReference type="InterPro" id="IPR027806">
    <property type="entry name" value="HARBI1_dom"/>
</dbReference>
<comment type="caution">
    <text evidence="5">The sequence shown here is derived from an EMBL/GenBank/DDBJ whole genome shotgun (WGS) entry which is preliminary data.</text>
</comment>
<dbReference type="Proteomes" id="UP000434957">
    <property type="component" value="Unassembled WGS sequence"/>
</dbReference>
<name>A0A6A3LIR8_9STRA</name>
<keyword evidence="8" id="KW-1185">Reference proteome</keyword>
<keyword evidence="3" id="KW-0812">Transmembrane</keyword>
<feature type="domain" description="DDE Tnp4" evidence="4">
    <location>
        <begin position="194"/>
        <end position="337"/>
    </location>
</feature>
<keyword evidence="3" id="KW-1133">Transmembrane helix</keyword>